<evidence type="ECO:0000259" key="4">
    <source>
        <dbReference type="PROSITE" id="PS51189"/>
    </source>
</evidence>
<dbReference type="Pfam" id="PF02259">
    <property type="entry name" value="FAT"/>
    <property type="match status" value="1"/>
</dbReference>
<dbReference type="InterPro" id="IPR050517">
    <property type="entry name" value="DDR_Repair_Kinase"/>
</dbReference>
<accession>A0A427Y2I3</accession>
<dbReference type="SUPFAM" id="SSF56112">
    <property type="entry name" value="Protein kinase-like (PK-like)"/>
    <property type="match status" value="1"/>
</dbReference>
<feature type="domain" description="PI3K/PI4K catalytic" evidence="3">
    <location>
        <begin position="3479"/>
        <end position="3801"/>
    </location>
</feature>
<dbReference type="InterPro" id="IPR016024">
    <property type="entry name" value="ARM-type_fold"/>
</dbReference>
<dbReference type="InterPro" id="IPR046807">
    <property type="entry name" value="Tra1_central"/>
</dbReference>
<dbReference type="PROSITE" id="PS51189">
    <property type="entry name" value="FAT"/>
    <property type="match status" value="1"/>
</dbReference>
<comment type="similarity">
    <text evidence="1">Belongs to the PI3/PI4-kinase family. TRA1 subfamily.</text>
</comment>
<dbReference type="GO" id="GO:0006281">
    <property type="term" value="P:DNA repair"/>
    <property type="evidence" value="ECO:0007669"/>
    <property type="project" value="TreeGrafter"/>
</dbReference>
<dbReference type="InterPro" id="IPR046805">
    <property type="entry name" value="Tra1_ring"/>
</dbReference>
<proteinExistence type="inferred from homology"/>
<feature type="compositionally biased region" description="Low complexity" evidence="2">
    <location>
        <begin position="3267"/>
        <end position="3292"/>
    </location>
</feature>
<feature type="compositionally biased region" description="Low complexity" evidence="2">
    <location>
        <begin position="250"/>
        <end position="262"/>
    </location>
</feature>
<dbReference type="InterPro" id="IPR036940">
    <property type="entry name" value="PI3/4_kinase_cat_sf"/>
</dbReference>
<feature type="compositionally biased region" description="Basic and acidic residues" evidence="2">
    <location>
        <begin position="283"/>
        <end position="295"/>
    </location>
</feature>
<evidence type="ECO:0000313" key="6">
    <source>
        <dbReference type="Proteomes" id="UP000279259"/>
    </source>
</evidence>
<dbReference type="Gene3D" id="1.10.1070.11">
    <property type="entry name" value="Phosphatidylinositol 3-/4-kinase, catalytic domain"/>
    <property type="match status" value="1"/>
</dbReference>
<dbReference type="Proteomes" id="UP000279259">
    <property type="component" value="Unassembled WGS sequence"/>
</dbReference>
<sequence length="3838" mass="431672">MAAASSSAGRTGRPRKASTATPNPLPIAVTPTVETPTPSAAGVATSMPAPSLGSNGPMTPAECEQLAAQLTEPGVREYRRPVRMRCGEAEAGRADAYTHIAMRRKLDIAAELRDSAESNRDHAFYEKYLAVFIPVLMTILGDSKSIIFIKENAEQRFRHALLNFLQRLPRNELFRPYEAQVMELMIKLLKIENEENALVCIKVLIDGFRAHKEQAEAQVEPFLELVKQLYTNMKTVVEKEISYPKSDTKPPVSATPAPSAPSDGQTPAGEGSQTPAPAPTPAPEEKKPPPPKGKDNPQPPPPPTILHRALHSPKVLIECPIAVVLIFQTYKAVVQPALLEFYPLVMDSIKLQPEPQRIAYEEAKAKGEIFVGVASGVGDRTMYADLIKAQVKTMAFIAYVLRGPHSNIKEYLEVFPEACVRLLRDCPPEDVGTRKELLIATRHILTVDSRSSFVPYIDTMLEERVLVGTGVTSRETLRPLAYSVVADLIHHVRNELPIAQLARIVYVFSCNLNDFTFTSSIQTMCAKLLNTIVDSIHNKGDAAESTRIMQSMFFSSLQKLIALTEAHDRLKVLAAHDKGKGKAKESVADAEGDVTMEENGDKESDEEVERLAVGWREIEQAMPVQSVAYATESLDSFCKETRYLFKTLLHTFRTLLTYTRQAENPLPPPDGEMLGQFFEHSLRCLAIFESNRDPREAKEAVELLSQILLLYEPHVFSEVWLTHLDFFIQQSLSNPHVFPVLQMLITHESVSHQLVSILLKYLMTHLEKFGTQPKNHAALTLKLFKMSFLAINTYISTNESVLVPHLQKFIINSFTFAAKAPDPAIYYQILRALFRSIGGGRFEALYKEVLPILQEMLDTLAYLLEHASSDQERDMFVELTLTVPVRLTNLLPYLSYLMKPLVLALQGGTEQVSQGLRTLELCIDNLTADFLDPTMVPVLRDLMQALNRLLKPIPANRPHANAAVKILGKLGGRTRRFQEVEEQLDYRSTASETAVHVTIEGKTSKLQLGYLVETADKAVEADLEEYREDGLQVLMVAAMAVLQEDGPLAEGNASFLKAMSGLYLACQEPGIKDKALEFVRDFCRRVFASEVARIDTRTGNTKATVEIGRKRYLPLTSAVADCFVDTFAMAKPAQREGLGDLLVSIVSDFREIAAGTTFSGKADGGRSVERMIQSFAHRFAALCHEEDWSRKMAGVAAIKVLVNRTEINRKLLLELEIDFVRAFIFCLRDAPQVAPSSATDVVELIKQLIRTCQGQEDGRARLPKLTETLVIELNSQSELCRTAVHECIELLAEVTGQPIPELIDPAVKSKVLDPDAGPIFSKPLRALPFAMQVGNIDAITYLMNLRPPFLDTSEEFVRLLHEVLALADVDDQSLLNKQPTLKQENWLKTLRVACLGLLRSAMGTADFLSKPNLAPVRSRIIQVYFKHVYSPSPEIVDIAHAGLRDVLEQQSKLPKDVLQAGLRPILVNLADAKRLSVPGLDGLARFLELLTNYFKVEIGVKLLEHFDTLGDAQMLQKAAYSPLDDNPDISRMTRLVNIFRLLPSTAVQYLKSLTSHVVDVEASLHQSARGPFTENIAKYLDKYHTEGAQHLLDNIQNPRHIWTYRNIIQSGHAPQLVEELSGKAEAICDLCFKNPDEVDLVLPGLYIIRELSRTSPTWFVEREPVLEALVGVWRSILIRSRDPKGDMSSIHYQQMPPLLLEMFMGFLRQQQHIALLFHVVEAYEIRSSFERSNIAAFLYEQVALQPSIEYRRDVVEQYFNLYEDESVTWAFKINALRLIVNPTVKVYFTDQKADGNDGKLISPQLIHRLDTLVWLPLTVTSQAKLLEDTLLIEIYQFTILLVQHAKDLIDKARKNIFKFAWMGVNILEPTIKLMAYVLTAQFMAILEHPDKFARLTWIGLLRLKDNDNRVLFRRALDTLAPILPTLQNKDHPPPLSGIPEWAQRVRTVLIEEGHATNQLVTVCELLVNHPDIFYPYRELYVPHVANSLNKLAFVQAASPELKKLSVDIVELIFKWEKRRMAARDEAMEVDEGGKRVREKDEAEPSPIKRQRIDRAGTAISASSGGGWAAPSQVRETMTAHLLRLVSSSPEAVARGGLTKRALDLFKEILGPKGLPNVHVKLGYFNRTMTQEINEGSINAVANSAEVIAAIAAVKDQNWVRNNLGTLRSLLEKAWVFDDSSLHSSIEDLTDSMFKELPENEEVESDREAKALLAFVSTAVNEGLVASLRSSSNLPGTLFLLRAWLKVQPQQLQSEPISSGLLKVLANLVKVHTTHTNNAPDPSYRLIISILDVLRNRLADIREQRKSLNSILSTLIDRSPNPTLCRYLLDLMRQWVLQDPEITSQGKEKAALLLRMAIFEQRDEQLFQKYLDLVYDVYETDALRGTDLTHRLEAAFLLGTKSKNAAQRARFLDKLEQSLPRSLDGRLQDLFSLQNWDTLADSYWIPQILSMLLAVVDYSEPVLRRNLAKVMDNDPVADMARNTTAADIIGPARNLIHLDTELAHKLWVAVFPSCWSALSRSQQTAFTPYVVKLLSKEYHRRQVEMRPNVIQTFLDGILCCTPPVTLPPLLVKYLGKTFGAWYVGFEILTKLSDVYRGDEGLRDSCATALSELYAELGEDDMFYGLARSRCVYPETTAALTYEQNGLWPKAIEMYETAQMKARNGVLPFTEDEYCFWEDHWILAAQKLQNWESLTELARTDNDADLLLECAWRLSDWGSSDRETIEANIARVADVPTPRRKTFEAFTALLKAHSAREPPNDFLRILDEAQQVSLRKWVSLPSHVTAAHLPLLQMFQQCVELQEAAVVFDSLQMTNQQNLEMRVTNDLKQIFTGWRDRLPNFWDDISVWSDLLAWRQHVFQAVTKVYVPLIPQGETATYGYRGYHDTAWTINRFGEVARRHGLLDVCSVALNKIYSLPNIEISEAFLKLREQALCFFQKPDKFTDGLENISTTNLMYFAPPQKAEFLTLKGMFISRLGQNEEANAEFAHAIQMDMNLPKAWAEWGKFNDRIYRDRPETVQGPQPEPEPGKPKLTDEQFQASYARDRAVFASSAVSCYLQAAGLYNNHKSRALLLRVLWLLGLDDSLNTIAKAFENYKGDLVIWYWITLIPQLILSLSHREAKQARLLLMRIAKQYPQALFYQLRVSREDFSLVKRQHMSSRAAAARKAAEQAKAAAAAVAASAPTPASAPANGDAETAGGEAAPDGEAKEEKEVKADAKPDADGDAPMSESTPQPSTSANANTDANASANVNDNVGATTNLETDANAQAGANADSKANASASTNANANANAAAPGQPQPPANTQPPAPRQPWELVDEIMNVLKTAFPLLTLTMEKMVDQISIRAKPASDEDIYRFFAALLADALQQWGNRSMNPNDDGELMQATKDNLVKFSSNLNGELKVAIEKDFMRDTPKLREYIRRLQVWRDSYEKGLDARPRLQQLDQGGCNLIEFHHTKFDDVEIPGQYVLHIDHTEELVKIARFHPKAELARGHGHCFRRIKMLGSDGSSHSFSVQLPAARHCRREERLTQLFRIMNSVLRKRKEARRRNLQFHLPPAVPLAPQLRLVEADSSYISLQDIYDEYCAAKKRSREDSIMAFYDRLKTLYDPAVPRTDQRFIQLKTEVMEEIQTKMVPENILSNYMIRTMDSPESLWLMRKQFALQTAAISFLTYVCCLNNRTPNRFHLSRKTGMMYMTEILPSFAPGQALISSNESVPFRLTPNMQHFITRTGVEGIVTSAITAIARSLTQPEFDLGPTLQLFVRDELLTWINTYMKEPRHETLTKSVYLNVDHFIRRASTMGYIGENKDKALNAPPVVHAVVTLLSQATSPTLLAQTNELFMPWY</sequence>
<feature type="region of interest" description="Disordered" evidence="2">
    <location>
        <begin position="3180"/>
        <end position="3253"/>
    </location>
</feature>
<dbReference type="CDD" id="cd05163">
    <property type="entry name" value="PIKK_TRRAP"/>
    <property type="match status" value="1"/>
</dbReference>
<evidence type="ECO:0000256" key="2">
    <source>
        <dbReference type="SAM" id="MobiDB-lite"/>
    </source>
</evidence>
<feature type="region of interest" description="Disordered" evidence="2">
    <location>
        <begin position="583"/>
        <end position="607"/>
    </location>
</feature>
<reference evidence="5 6" key="1">
    <citation type="submission" date="2018-11" db="EMBL/GenBank/DDBJ databases">
        <title>Genome sequence of Saitozyma podzolica DSM 27192.</title>
        <authorList>
            <person name="Aliyu H."/>
            <person name="Gorte O."/>
            <person name="Ochsenreither K."/>
        </authorList>
    </citation>
    <scope>NUCLEOTIDE SEQUENCE [LARGE SCALE GENOMIC DNA]</scope>
    <source>
        <strain evidence="5 6">DSM 27192</strain>
    </source>
</reference>
<dbReference type="SUPFAM" id="SSF48371">
    <property type="entry name" value="ARM repeat"/>
    <property type="match status" value="3"/>
</dbReference>
<dbReference type="PANTHER" id="PTHR11139">
    <property type="entry name" value="ATAXIA TELANGIECTASIA MUTATED ATM -RELATED"/>
    <property type="match status" value="1"/>
</dbReference>
<evidence type="ECO:0000313" key="5">
    <source>
        <dbReference type="EMBL" id="RSH85297.1"/>
    </source>
</evidence>
<evidence type="ECO:0000259" key="3">
    <source>
        <dbReference type="PROSITE" id="PS50290"/>
    </source>
</evidence>
<gene>
    <name evidence="5" type="ORF">EHS25_005104</name>
</gene>
<protein>
    <recommendedName>
        <fullName evidence="7">Transcription-associated protein 1</fullName>
    </recommendedName>
</protein>
<dbReference type="GO" id="GO:0000124">
    <property type="term" value="C:SAGA complex"/>
    <property type="evidence" value="ECO:0007669"/>
    <property type="project" value="TreeGrafter"/>
</dbReference>
<dbReference type="Pfam" id="PF00454">
    <property type="entry name" value="PI3_PI4_kinase"/>
    <property type="match status" value="1"/>
</dbReference>
<feature type="compositionally biased region" description="Basic and acidic residues" evidence="2">
    <location>
        <begin position="2031"/>
        <end position="2042"/>
    </location>
</feature>
<dbReference type="Pfam" id="PF20175">
    <property type="entry name" value="Tra1_central"/>
    <property type="match status" value="1"/>
</dbReference>
<feature type="domain" description="FAT" evidence="4">
    <location>
        <begin position="2569"/>
        <end position="3146"/>
    </location>
</feature>
<dbReference type="InterPro" id="IPR011009">
    <property type="entry name" value="Kinase-like_dom_sf"/>
</dbReference>
<feature type="region of interest" description="Disordered" evidence="2">
    <location>
        <begin position="1"/>
        <end position="55"/>
    </location>
</feature>
<feature type="region of interest" description="Disordered" evidence="2">
    <location>
        <begin position="2031"/>
        <end position="2050"/>
    </location>
</feature>
<organism evidence="5 6">
    <name type="scientific">Saitozyma podzolica</name>
    <dbReference type="NCBI Taxonomy" id="1890683"/>
    <lineage>
        <taxon>Eukaryota</taxon>
        <taxon>Fungi</taxon>
        <taxon>Dikarya</taxon>
        <taxon>Basidiomycota</taxon>
        <taxon>Agaricomycotina</taxon>
        <taxon>Tremellomycetes</taxon>
        <taxon>Tremellales</taxon>
        <taxon>Trimorphomycetaceae</taxon>
        <taxon>Saitozyma</taxon>
    </lineage>
</organism>
<dbReference type="InterPro" id="IPR014009">
    <property type="entry name" value="PIK_FAT"/>
</dbReference>
<dbReference type="STRING" id="1890683.A0A427Y2I3"/>
<dbReference type="PANTHER" id="PTHR11139:SF1">
    <property type="entry name" value="TRANSFORMATION_TRANSCRIPTION DOMAIN-ASSOCIATED PROTEIN"/>
    <property type="match status" value="1"/>
</dbReference>
<dbReference type="InterPro" id="IPR003151">
    <property type="entry name" value="PIK-rel_kinase_FAT"/>
</dbReference>
<evidence type="ECO:0008006" key="7">
    <source>
        <dbReference type="Google" id="ProtNLM"/>
    </source>
</evidence>
<name>A0A427Y2I3_9TREE</name>
<feature type="compositionally biased region" description="Acidic residues" evidence="2">
    <location>
        <begin position="588"/>
        <end position="607"/>
    </location>
</feature>
<evidence type="ECO:0000256" key="1">
    <source>
        <dbReference type="ARBA" id="ARBA00007234"/>
    </source>
</evidence>
<dbReference type="GO" id="GO:0035267">
    <property type="term" value="C:NuA4 histone acetyltransferase complex"/>
    <property type="evidence" value="ECO:0007669"/>
    <property type="project" value="TreeGrafter"/>
</dbReference>
<dbReference type="SMART" id="SM00146">
    <property type="entry name" value="PI3Kc"/>
    <property type="match status" value="1"/>
</dbReference>
<dbReference type="OrthoDB" id="5570127at2759"/>
<feature type="region of interest" description="Disordered" evidence="2">
    <location>
        <begin position="241"/>
        <end position="307"/>
    </location>
</feature>
<dbReference type="PROSITE" id="PS50290">
    <property type="entry name" value="PI3_4_KINASE_3"/>
    <property type="match status" value="1"/>
</dbReference>
<dbReference type="EMBL" id="RSCD01000021">
    <property type="protein sequence ID" value="RSH85297.1"/>
    <property type="molecule type" value="Genomic_DNA"/>
</dbReference>
<feature type="compositionally biased region" description="Low complexity" evidence="2">
    <location>
        <begin position="3234"/>
        <end position="3252"/>
    </location>
</feature>
<dbReference type="GO" id="GO:0005634">
    <property type="term" value="C:nucleus"/>
    <property type="evidence" value="ECO:0007669"/>
    <property type="project" value="TreeGrafter"/>
</dbReference>
<dbReference type="InterPro" id="IPR000403">
    <property type="entry name" value="PI3/4_kinase_cat_dom"/>
</dbReference>
<keyword evidence="6" id="KW-1185">Reference proteome</keyword>
<feature type="region of interest" description="Disordered" evidence="2">
    <location>
        <begin position="3267"/>
        <end position="3307"/>
    </location>
</feature>
<comment type="caution">
    <text evidence="5">The sequence shown here is derived from an EMBL/GenBank/DDBJ whole genome shotgun (WGS) entry which is preliminary data.</text>
</comment>
<feature type="compositionally biased region" description="Pro residues" evidence="2">
    <location>
        <begin position="3293"/>
        <end position="3306"/>
    </location>
</feature>
<feature type="compositionally biased region" description="Basic and acidic residues" evidence="2">
    <location>
        <begin position="3203"/>
        <end position="3219"/>
    </location>
</feature>
<dbReference type="GO" id="GO:0006355">
    <property type="term" value="P:regulation of DNA-templated transcription"/>
    <property type="evidence" value="ECO:0007669"/>
    <property type="project" value="TreeGrafter"/>
</dbReference>
<dbReference type="Pfam" id="PF20206">
    <property type="entry name" value="Tra1_ring"/>
    <property type="match status" value="1"/>
</dbReference>